<dbReference type="GO" id="GO:1990281">
    <property type="term" value="C:efflux pump complex"/>
    <property type="evidence" value="ECO:0007669"/>
    <property type="project" value="TreeGrafter"/>
</dbReference>
<evidence type="ECO:0000256" key="7">
    <source>
        <dbReference type="ARBA" id="ARBA00023237"/>
    </source>
</evidence>
<keyword evidence="7" id="KW-0998">Cell outer membrane</keyword>
<evidence type="ECO:0000256" key="3">
    <source>
        <dbReference type="ARBA" id="ARBA00022448"/>
    </source>
</evidence>
<dbReference type="HOGENOM" id="CLU_022604_2_0_0"/>
<feature type="signal peptide" evidence="9">
    <location>
        <begin position="1"/>
        <end position="27"/>
    </location>
</feature>
<evidence type="ECO:0000256" key="2">
    <source>
        <dbReference type="ARBA" id="ARBA00007613"/>
    </source>
</evidence>
<feature type="chain" id="PRO_5001755544" description="Outer membrane efflux protein" evidence="9">
    <location>
        <begin position="28"/>
        <end position="498"/>
    </location>
</feature>
<keyword evidence="11" id="KW-1185">Reference proteome</keyword>
<evidence type="ECO:0000256" key="9">
    <source>
        <dbReference type="SAM" id="SignalP"/>
    </source>
</evidence>
<evidence type="ECO:0000256" key="6">
    <source>
        <dbReference type="ARBA" id="ARBA00023136"/>
    </source>
</evidence>
<evidence type="ECO:0000256" key="1">
    <source>
        <dbReference type="ARBA" id="ARBA00004442"/>
    </source>
</evidence>
<evidence type="ECO:0000256" key="8">
    <source>
        <dbReference type="SAM" id="Coils"/>
    </source>
</evidence>
<evidence type="ECO:0000313" key="10">
    <source>
        <dbReference type="EMBL" id="GAK60011.1"/>
    </source>
</evidence>
<proteinExistence type="inferred from homology"/>
<name>A0A081C606_VECG1</name>
<dbReference type="InterPro" id="IPR003423">
    <property type="entry name" value="OMP_efflux"/>
</dbReference>
<protein>
    <recommendedName>
        <fullName evidence="12">Outer membrane efflux protein</fullName>
    </recommendedName>
</protein>
<dbReference type="Proteomes" id="UP000030661">
    <property type="component" value="Unassembled WGS sequence"/>
</dbReference>
<keyword evidence="4" id="KW-1134">Transmembrane beta strand</keyword>
<dbReference type="PANTHER" id="PTHR30026:SF23">
    <property type="entry name" value="TO APRF-PUTATIVE OUTER MEMBRANE EFFLUX PROTEIN OR SECRETED ALKALINE PHOSPHATASE-RELATED"/>
    <property type="match status" value="1"/>
</dbReference>
<evidence type="ECO:0000313" key="11">
    <source>
        <dbReference type="Proteomes" id="UP000030661"/>
    </source>
</evidence>
<dbReference type="Pfam" id="PF02321">
    <property type="entry name" value="OEP"/>
    <property type="match status" value="2"/>
</dbReference>
<dbReference type="InterPro" id="IPR051906">
    <property type="entry name" value="TolC-like"/>
</dbReference>
<dbReference type="EMBL" id="DF820471">
    <property type="protein sequence ID" value="GAK60011.1"/>
    <property type="molecule type" value="Genomic_DNA"/>
</dbReference>
<keyword evidence="9" id="KW-0732">Signal</keyword>
<dbReference type="STRING" id="1499967.U27_06998"/>
<dbReference type="PANTHER" id="PTHR30026">
    <property type="entry name" value="OUTER MEMBRANE PROTEIN TOLC"/>
    <property type="match status" value="1"/>
</dbReference>
<organism evidence="10">
    <name type="scientific">Vecturithrix granuli</name>
    <dbReference type="NCBI Taxonomy" id="1499967"/>
    <lineage>
        <taxon>Bacteria</taxon>
        <taxon>Candidatus Moduliflexota</taxon>
        <taxon>Candidatus Vecturitrichia</taxon>
        <taxon>Candidatus Vecturitrichales</taxon>
        <taxon>Candidatus Vecturitrichaceae</taxon>
        <taxon>Candidatus Vecturithrix</taxon>
    </lineage>
</organism>
<sequence>MKFCMKVFLPVQCVLFCLLILGQVVFAQNTISSQTQETRRQMFLSLNEAINLVLQNNLEISIEQYNPEIKKEEIKNAESAFDSTISSGGTQILKETESESAATGTTGIEAGIGKKFRSGGSYELALKSSRSTFDSIDDIYSTGVELTLSHALLKNRGTDVNTSAIRIAQKNRESSVSGLRSKVIEIVSDLKNTYWNLVYALGDLEAKRLSLQLAYDLVKINEAQVNVGTLAPIEVLQAKASAASREVEIINAEKTVRDVEDSLKRLLNIPETDPIWSSAIIPTDSPVSTRQSISLQQSIQAAIENREELFQLKKALEIQEISLNAADNQLKPALNAFSTFNLSGQDDALGGSFSEFSEFNEASVTIGLQFEYPLGNRAAKSSYNKAKLGIDQTRLSIQNLEQAISVQVRQAVRGVETSYKLVEATRVAQQLAEEQLDAEQKKFNEGLSTNFQVLNYQEQLASAQSSYTKAITGYNQALVALEQLTGITLQRHNIVIKE</sequence>
<dbReference type="eggNOG" id="COG1538">
    <property type="taxonomic scope" value="Bacteria"/>
</dbReference>
<dbReference type="GO" id="GO:0015562">
    <property type="term" value="F:efflux transmembrane transporter activity"/>
    <property type="evidence" value="ECO:0007669"/>
    <property type="project" value="InterPro"/>
</dbReference>
<dbReference type="GO" id="GO:0009279">
    <property type="term" value="C:cell outer membrane"/>
    <property type="evidence" value="ECO:0007669"/>
    <property type="project" value="UniProtKB-SubCell"/>
</dbReference>
<evidence type="ECO:0000256" key="4">
    <source>
        <dbReference type="ARBA" id="ARBA00022452"/>
    </source>
</evidence>
<evidence type="ECO:0008006" key="12">
    <source>
        <dbReference type="Google" id="ProtNLM"/>
    </source>
</evidence>
<keyword evidence="5" id="KW-0812">Transmembrane</keyword>
<dbReference type="Gene3D" id="1.20.1600.10">
    <property type="entry name" value="Outer membrane efflux proteins (OEP)"/>
    <property type="match status" value="1"/>
</dbReference>
<dbReference type="SUPFAM" id="SSF56954">
    <property type="entry name" value="Outer membrane efflux proteins (OEP)"/>
    <property type="match status" value="1"/>
</dbReference>
<gene>
    <name evidence="10" type="ORF">U27_06998</name>
</gene>
<reference evidence="10" key="1">
    <citation type="journal article" date="2015" name="PeerJ">
        <title>First genomic representation of candidate bacterial phylum KSB3 points to enhanced environmental sensing as a trigger of wastewater bulking.</title>
        <authorList>
            <person name="Sekiguchi Y."/>
            <person name="Ohashi A."/>
            <person name="Parks D.H."/>
            <person name="Yamauchi T."/>
            <person name="Tyson G.W."/>
            <person name="Hugenholtz P."/>
        </authorList>
    </citation>
    <scope>NUCLEOTIDE SEQUENCE [LARGE SCALE GENOMIC DNA]</scope>
</reference>
<keyword evidence="6" id="KW-0472">Membrane</keyword>
<feature type="coiled-coil region" evidence="8">
    <location>
        <begin position="233"/>
        <end position="269"/>
    </location>
</feature>
<comment type="subcellular location">
    <subcellularLocation>
        <location evidence="1">Cell outer membrane</location>
    </subcellularLocation>
</comment>
<accession>A0A081C606</accession>
<evidence type="ECO:0000256" key="5">
    <source>
        <dbReference type="ARBA" id="ARBA00022692"/>
    </source>
</evidence>
<comment type="similarity">
    <text evidence="2">Belongs to the outer membrane factor (OMF) (TC 1.B.17) family.</text>
</comment>
<keyword evidence="8" id="KW-0175">Coiled coil</keyword>
<dbReference type="GO" id="GO:0015288">
    <property type="term" value="F:porin activity"/>
    <property type="evidence" value="ECO:0007669"/>
    <property type="project" value="TreeGrafter"/>
</dbReference>
<dbReference type="AlphaFoldDB" id="A0A081C606"/>
<keyword evidence="3" id="KW-0813">Transport</keyword>